<dbReference type="InterPro" id="IPR002942">
    <property type="entry name" value="S4_RNA-bd"/>
</dbReference>
<comment type="caution">
    <text evidence="6">The sequence shown here is derived from an EMBL/GenBank/DDBJ whole genome shotgun (WGS) entry which is preliminary data.</text>
</comment>
<keyword evidence="7" id="KW-1185">Reference proteome</keyword>
<evidence type="ECO:0000256" key="1">
    <source>
        <dbReference type="ARBA" id="ARBA00008396"/>
    </source>
</evidence>
<evidence type="ECO:0000313" key="7">
    <source>
        <dbReference type="Proteomes" id="UP001628193"/>
    </source>
</evidence>
<sequence length="146" mass="16305">MPTPSRGLPPSPDDPASQVERLDKWLWAARFFKTRSLAIEAANGGKIHVNGLRAKPGRDIRVGDRLEIRKESFLFQVTVLTLSLHRGPATVARNLYEESPESLAERARIVEIQRAEPRMIPGAGRPTKKDRRAIVRFLSHPGGPPE</sequence>
<dbReference type="CDD" id="cd00165">
    <property type="entry name" value="S4"/>
    <property type="match status" value="1"/>
</dbReference>
<dbReference type="EMBL" id="BAAFGK010000001">
    <property type="protein sequence ID" value="GAB0056085.1"/>
    <property type="molecule type" value="Genomic_DNA"/>
</dbReference>
<keyword evidence="3" id="KW-0238">DNA-binding</keyword>
<evidence type="ECO:0000259" key="5">
    <source>
        <dbReference type="SMART" id="SM00363"/>
    </source>
</evidence>
<dbReference type="Pfam" id="PF01479">
    <property type="entry name" value="S4"/>
    <property type="match status" value="1"/>
</dbReference>
<dbReference type="InterPro" id="IPR025708">
    <property type="entry name" value="HSP15"/>
</dbReference>
<dbReference type="PIRSF" id="PIRSF016821">
    <property type="entry name" value="HSP15"/>
    <property type="match status" value="1"/>
</dbReference>
<dbReference type="SUPFAM" id="SSF55174">
    <property type="entry name" value="Alpha-L RNA-binding motif"/>
    <property type="match status" value="1"/>
</dbReference>
<evidence type="ECO:0000256" key="3">
    <source>
        <dbReference type="ARBA" id="ARBA00023125"/>
    </source>
</evidence>
<dbReference type="SMART" id="SM00363">
    <property type="entry name" value="S4"/>
    <property type="match status" value="1"/>
</dbReference>
<accession>A0ABQ0C5C0</accession>
<dbReference type="PROSITE" id="PS50889">
    <property type="entry name" value="S4"/>
    <property type="match status" value="1"/>
</dbReference>
<organism evidence="6 7">
    <name type="scientific">Candidatus Magnetaquiglobus chichijimensis</name>
    <dbReference type="NCBI Taxonomy" id="3141448"/>
    <lineage>
        <taxon>Bacteria</taxon>
        <taxon>Pseudomonadati</taxon>
        <taxon>Pseudomonadota</taxon>
        <taxon>Magnetococcia</taxon>
        <taxon>Magnetococcales</taxon>
        <taxon>Candidatus Magnetaquicoccaceae</taxon>
        <taxon>Candidatus Magnetaquiglobus</taxon>
    </lineage>
</organism>
<reference evidence="6 7" key="1">
    <citation type="submission" date="2024-09" db="EMBL/GenBank/DDBJ databases">
        <title>Draft genome sequence of Candidatus Magnetaquicoccaceae bacterium FCR-1.</title>
        <authorList>
            <person name="Shimoshige H."/>
            <person name="Shimamura S."/>
            <person name="Taoka A."/>
            <person name="Kobayashi H."/>
            <person name="Maekawa T."/>
        </authorList>
    </citation>
    <scope>NUCLEOTIDE SEQUENCE [LARGE SCALE GENOMIC DNA]</scope>
    <source>
        <strain evidence="6 7">FCR-1</strain>
    </source>
</reference>
<keyword evidence="2 4" id="KW-0694">RNA-binding</keyword>
<proteinExistence type="inferred from homology"/>
<dbReference type="Proteomes" id="UP001628193">
    <property type="component" value="Unassembled WGS sequence"/>
</dbReference>
<dbReference type="InterPro" id="IPR036986">
    <property type="entry name" value="S4_RNA-bd_sf"/>
</dbReference>
<evidence type="ECO:0000256" key="4">
    <source>
        <dbReference type="PROSITE-ProRule" id="PRU00182"/>
    </source>
</evidence>
<evidence type="ECO:0000313" key="6">
    <source>
        <dbReference type="EMBL" id="GAB0056085.1"/>
    </source>
</evidence>
<gene>
    <name evidence="6" type="primary">hslR</name>
    <name evidence="6" type="ORF">SIID45300_00385</name>
</gene>
<comment type="similarity">
    <text evidence="1">Belongs to the HSP15 family.</text>
</comment>
<keyword evidence="6" id="KW-0346">Stress response</keyword>
<protein>
    <submittedName>
        <fullName evidence="6">Heat shock protein 15</fullName>
    </submittedName>
</protein>
<evidence type="ECO:0000256" key="2">
    <source>
        <dbReference type="ARBA" id="ARBA00022884"/>
    </source>
</evidence>
<feature type="domain" description="RNA-binding S4" evidence="5">
    <location>
        <begin position="20"/>
        <end position="79"/>
    </location>
</feature>
<name>A0ABQ0C5C0_9PROT</name>
<dbReference type="Gene3D" id="3.10.290.10">
    <property type="entry name" value="RNA-binding S4 domain"/>
    <property type="match status" value="1"/>
</dbReference>
<dbReference type="RefSeq" id="WP_420903796.1">
    <property type="nucleotide sequence ID" value="NZ_BAAFGK010000001.1"/>
</dbReference>